<dbReference type="EMBL" id="KU160652">
    <property type="protein sequence ID" value="ALY09446.1"/>
    <property type="molecule type" value="Genomic_DNA"/>
</dbReference>
<sequence length="40" mass="4611">MFTSFCGKEEDHVSHRYWINDGADMGSTEYTCNGYGIFKI</sequence>
<proteinExistence type="predicted"/>
<accession>A0A0U4IF33</accession>
<evidence type="ECO:0000313" key="2">
    <source>
        <dbReference type="Proteomes" id="UP000221495"/>
    </source>
</evidence>
<evidence type="ECO:0000313" key="1">
    <source>
        <dbReference type="EMBL" id="ALY09446.1"/>
    </source>
</evidence>
<dbReference type="Proteomes" id="UP000221495">
    <property type="component" value="Segment"/>
</dbReference>
<protein>
    <submittedName>
        <fullName evidence="1">Uncharacterized protein</fullName>
    </submittedName>
</protein>
<organism evidence="1 2">
    <name type="scientific">Arthrobacter phage Joann</name>
    <dbReference type="NCBI Taxonomy" id="1772303"/>
    <lineage>
        <taxon>Viruses</taxon>
        <taxon>Duplodnaviria</taxon>
        <taxon>Heunggongvirae</taxon>
        <taxon>Uroviricota</taxon>
        <taxon>Caudoviricetes</taxon>
        <taxon>Korravirus</taxon>
        <taxon>Korravirus joann</taxon>
    </lineage>
</organism>
<dbReference type="KEGG" id="vg:40078587"/>
<dbReference type="GeneID" id="40078587"/>
<dbReference type="RefSeq" id="YP_009602723.1">
    <property type="nucleotide sequence ID" value="NC_041942.1"/>
</dbReference>
<reference evidence="1 2" key="1">
    <citation type="submission" date="2015-11" db="EMBL/GenBank/DDBJ databases">
        <authorList>
            <person name="Ott C.T."/>
            <person name="Jacobs-Sera D."/>
            <person name="Guerrero C.A."/>
            <person name="Bowman C.A."/>
            <person name="Russell D.A."/>
            <person name="Pope W.H."/>
            <person name="Hatfull G.F."/>
        </authorList>
    </citation>
    <scope>NUCLEOTIDE SEQUENCE [LARGE SCALE GENOMIC DNA]</scope>
</reference>
<keyword evidence="2" id="KW-1185">Reference proteome</keyword>
<gene>
    <name evidence="1" type="primary">43</name>
    <name evidence="1" type="ORF">JOANN_43</name>
</gene>
<name>A0A0U4IF33_9CAUD</name>